<organism evidence="8 9">
    <name type="scientific">Gossypium hirsutum</name>
    <name type="common">Upland cotton</name>
    <name type="synonym">Gossypium mexicanum</name>
    <dbReference type="NCBI Taxonomy" id="3635"/>
    <lineage>
        <taxon>Eukaryota</taxon>
        <taxon>Viridiplantae</taxon>
        <taxon>Streptophyta</taxon>
        <taxon>Embryophyta</taxon>
        <taxon>Tracheophyta</taxon>
        <taxon>Spermatophyta</taxon>
        <taxon>Magnoliopsida</taxon>
        <taxon>eudicotyledons</taxon>
        <taxon>Gunneridae</taxon>
        <taxon>Pentapetalae</taxon>
        <taxon>rosids</taxon>
        <taxon>malvids</taxon>
        <taxon>Malvales</taxon>
        <taxon>Malvaceae</taxon>
        <taxon>Malvoideae</taxon>
        <taxon>Gossypium</taxon>
    </lineage>
</organism>
<dbReference type="KEGG" id="ghi:107915110"/>
<evidence type="ECO:0000313" key="8">
    <source>
        <dbReference type="Proteomes" id="UP000818029"/>
    </source>
</evidence>
<dbReference type="GO" id="GO:0005179">
    <property type="term" value="F:hormone activity"/>
    <property type="evidence" value="ECO:0007669"/>
    <property type="project" value="UniProtKB-KW"/>
</dbReference>
<keyword evidence="4" id="KW-0372">Hormone</keyword>
<dbReference type="PANTHER" id="PTHR33136:SF36">
    <property type="entry name" value="PROTEIN RALF-LIKE 31"/>
    <property type="match status" value="1"/>
</dbReference>
<dbReference type="AlphaFoldDB" id="A0A1U8KB43"/>
<keyword evidence="5 7" id="KW-0732">Signal</keyword>
<dbReference type="STRING" id="3635.A0A1U8KB43"/>
<dbReference type="GO" id="GO:0009506">
    <property type="term" value="C:plasmodesma"/>
    <property type="evidence" value="ECO:0007669"/>
    <property type="project" value="TreeGrafter"/>
</dbReference>
<proteinExistence type="inferred from homology"/>
<feature type="chain" id="PRO_5010569272" evidence="7">
    <location>
        <begin position="26"/>
        <end position="153"/>
    </location>
</feature>
<reference evidence="9" key="2">
    <citation type="submission" date="2025-08" db="UniProtKB">
        <authorList>
            <consortium name="RefSeq"/>
        </authorList>
    </citation>
    <scope>IDENTIFICATION</scope>
</reference>
<dbReference type="Pfam" id="PF05498">
    <property type="entry name" value="RALF"/>
    <property type="match status" value="1"/>
</dbReference>
<evidence type="ECO:0000256" key="1">
    <source>
        <dbReference type="ARBA" id="ARBA00004613"/>
    </source>
</evidence>
<keyword evidence="3" id="KW-0964">Secreted</keyword>
<dbReference type="GO" id="GO:0040008">
    <property type="term" value="P:regulation of growth"/>
    <property type="evidence" value="ECO:0007669"/>
    <property type="project" value="UniProtKB-ARBA"/>
</dbReference>
<dbReference type="GO" id="GO:0019722">
    <property type="term" value="P:calcium-mediated signaling"/>
    <property type="evidence" value="ECO:0000318"/>
    <property type="project" value="GO_Central"/>
</dbReference>
<dbReference type="Proteomes" id="UP000818029">
    <property type="component" value="Chromosome A10"/>
</dbReference>
<evidence type="ECO:0000256" key="3">
    <source>
        <dbReference type="ARBA" id="ARBA00022525"/>
    </source>
</evidence>
<evidence type="ECO:0000256" key="4">
    <source>
        <dbReference type="ARBA" id="ARBA00022702"/>
    </source>
</evidence>
<dbReference type="RefSeq" id="XP_016699736.1">
    <property type="nucleotide sequence ID" value="XM_016844247.2"/>
</dbReference>
<dbReference type="GO" id="GO:0005576">
    <property type="term" value="C:extracellular region"/>
    <property type="evidence" value="ECO:0007669"/>
    <property type="project" value="UniProtKB-SubCell"/>
</dbReference>
<comment type="subcellular location">
    <subcellularLocation>
        <location evidence="1">Secreted</location>
    </subcellularLocation>
</comment>
<feature type="signal peptide" evidence="7">
    <location>
        <begin position="1"/>
        <end position="25"/>
    </location>
</feature>
<gene>
    <name evidence="9" type="primary">LOC107915110</name>
</gene>
<name>A0A1U8KB43_GOSHI</name>
<sequence length="153" mass="17601">MPTFNFKFIFISIFLSLLFLHTCNSVSILDLDSALASSEIDARARRVCTKKLEDCLEEEEMESESNRRVLVMQRKYISYETLRRDMVPCATPGASYYDCNGGHQANHYNRGCEVITRCARGIKGTYFFLLKKCSYGVEKRRVNIQVTIKSDLT</sequence>
<evidence type="ECO:0000313" key="9">
    <source>
        <dbReference type="RefSeq" id="XP_016699736.1"/>
    </source>
</evidence>
<protein>
    <submittedName>
        <fullName evidence="9">Protein RALF-like 24 isoform X1</fullName>
    </submittedName>
</protein>
<dbReference type="PaxDb" id="3635-A0A1U8KB43"/>
<dbReference type="GeneID" id="107915110"/>
<evidence type="ECO:0000256" key="7">
    <source>
        <dbReference type="SAM" id="SignalP"/>
    </source>
</evidence>
<evidence type="ECO:0000256" key="6">
    <source>
        <dbReference type="ARBA" id="ARBA00023157"/>
    </source>
</evidence>
<reference evidence="8" key="1">
    <citation type="journal article" date="2020" name="Nat. Genet.">
        <title>Genomic diversifications of five Gossypium allopolyploid species and their impact on cotton improvement.</title>
        <authorList>
            <person name="Chen Z.J."/>
            <person name="Sreedasyam A."/>
            <person name="Ando A."/>
            <person name="Song Q."/>
            <person name="De Santiago L.M."/>
            <person name="Hulse-Kemp A.M."/>
            <person name="Ding M."/>
            <person name="Ye W."/>
            <person name="Kirkbride R.C."/>
            <person name="Jenkins J."/>
            <person name="Plott C."/>
            <person name="Lovell J."/>
            <person name="Lin Y.M."/>
            <person name="Vaughn R."/>
            <person name="Liu B."/>
            <person name="Simpson S."/>
            <person name="Scheffler B.E."/>
            <person name="Wen L."/>
            <person name="Saski C.A."/>
            <person name="Grover C.E."/>
            <person name="Hu G."/>
            <person name="Conover J.L."/>
            <person name="Carlson J.W."/>
            <person name="Shu S."/>
            <person name="Boston L.B."/>
            <person name="Williams M."/>
            <person name="Peterson D.G."/>
            <person name="McGee K."/>
            <person name="Jones D.C."/>
            <person name="Wendel J.F."/>
            <person name="Stelly D.M."/>
            <person name="Grimwood J."/>
            <person name="Schmutz J."/>
        </authorList>
    </citation>
    <scope>NUCLEOTIDE SEQUENCE [LARGE SCALE GENOMIC DNA]</scope>
    <source>
        <strain evidence="8">cv. TM-1</strain>
    </source>
</reference>
<dbReference type="InterPro" id="IPR008801">
    <property type="entry name" value="RALF"/>
</dbReference>
<comment type="similarity">
    <text evidence="2">Belongs to the plant rapid alkalinization factor (RALF) family.</text>
</comment>
<dbReference type="PANTHER" id="PTHR33136">
    <property type="entry name" value="RAPID ALKALINIZATION FACTOR-LIKE"/>
    <property type="match status" value="1"/>
</dbReference>
<evidence type="ECO:0000256" key="2">
    <source>
        <dbReference type="ARBA" id="ARBA00009178"/>
    </source>
</evidence>
<dbReference type="OrthoDB" id="1906275at2759"/>
<keyword evidence="6" id="KW-1015">Disulfide bond</keyword>
<keyword evidence="8" id="KW-1185">Reference proteome</keyword>
<accession>A0A1U8KB43</accession>
<evidence type="ECO:0000256" key="5">
    <source>
        <dbReference type="ARBA" id="ARBA00022729"/>
    </source>
</evidence>